<evidence type="ECO:0000259" key="3">
    <source>
        <dbReference type="Pfam" id="PF10400"/>
    </source>
</evidence>
<dbReference type="Pfam" id="PF03551">
    <property type="entry name" value="PadR"/>
    <property type="match status" value="1"/>
</dbReference>
<dbReference type="SUPFAM" id="SSF46785">
    <property type="entry name" value="Winged helix' DNA-binding domain"/>
    <property type="match status" value="1"/>
</dbReference>
<feature type="domain" description="Transcription regulator PadR N-terminal" evidence="2">
    <location>
        <begin position="12"/>
        <end position="83"/>
    </location>
</feature>
<keyword evidence="1" id="KW-0175">Coiled coil</keyword>
<proteinExistence type="predicted"/>
<dbReference type="PANTHER" id="PTHR43252:SF6">
    <property type="entry name" value="NEGATIVE TRANSCRIPTION REGULATOR PADR"/>
    <property type="match status" value="1"/>
</dbReference>
<dbReference type="PANTHER" id="PTHR43252">
    <property type="entry name" value="TRANSCRIPTIONAL REGULATOR YQJI"/>
    <property type="match status" value="1"/>
</dbReference>
<feature type="coiled-coil region" evidence="1">
    <location>
        <begin position="112"/>
        <end position="139"/>
    </location>
</feature>
<name>A0A6J7FLU4_9ZZZZ</name>
<dbReference type="InterPro" id="IPR036388">
    <property type="entry name" value="WH-like_DNA-bd_sf"/>
</dbReference>
<dbReference type="InterPro" id="IPR018309">
    <property type="entry name" value="Tscrpt_reg_PadR_C"/>
</dbReference>
<protein>
    <submittedName>
        <fullName evidence="4">Unannotated protein</fullName>
    </submittedName>
</protein>
<organism evidence="4">
    <name type="scientific">freshwater metagenome</name>
    <dbReference type="NCBI Taxonomy" id="449393"/>
    <lineage>
        <taxon>unclassified sequences</taxon>
        <taxon>metagenomes</taxon>
        <taxon>ecological metagenomes</taxon>
    </lineage>
</organism>
<dbReference type="Gene3D" id="1.10.10.10">
    <property type="entry name" value="Winged helix-like DNA-binding domain superfamily/Winged helix DNA-binding domain"/>
    <property type="match status" value="1"/>
</dbReference>
<dbReference type="InterPro" id="IPR036390">
    <property type="entry name" value="WH_DNA-bd_sf"/>
</dbReference>
<dbReference type="EMBL" id="CAFBMK010000004">
    <property type="protein sequence ID" value="CAB4893329.1"/>
    <property type="molecule type" value="Genomic_DNA"/>
</dbReference>
<accession>A0A6J7FLU4</accession>
<dbReference type="Pfam" id="PF10400">
    <property type="entry name" value="Vir_act_alpha_C"/>
    <property type="match status" value="1"/>
</dbReference>
<evidence type="ECO:0000259" key="2">
    <source>
        <dbReference type="Pfam" id="PF03551"/>
    </source>
</evidence>
<evidence type="ECO:0000313" key="4">
    <source>
        <dbReference type="EMBL" id="CAB4893329.1"/>
    </source>
</evidence>
<feature type="domain" description="Transcription regulator PadR C-terminal" evidence="3">
    <location>
        <begin position="98"/>
        <end position="166"/>
    </location>
</feature>
<sequence length="177" mass="19476">MAGKLTTTSYVVLALVERMQPATAYDLKTLAHSTVFNFWALPHTVLYTETRKLAADGMLDADEESGGRRRRLFSLTTAGRDALNVWRSEPTSDFLELRDPGLLRLFAGGDPKVLAAAQLERHQAQLDDYRELAAALDDQNETGDGATGLRSVLAAGIAIEETYIQFWASIVKDGFAR</sequence>
<gene>
    <name evidence="4" type="ORF">UFOPK3564_00150</name>
</gene>
<reference evidence="4" key="1">
    <citation type="submission" date="2020-05" db="EMBL/GenBank/DDBJ databases">
        <authorList>
            <person name="Chiriac C."/>
            <person name="Salcher M."/>
            <person name="Ghai R."/>
            <person name="Kavagutti S V."/>
        </authorList>
    </citation>
    <scope>NUCLEOTIDE SEQUENCE</scope>
</reference>
<dbReference type="InterPro" id="IPR005149">
    <property type="entry name" value="Tscrpt_reg_PadR_N"/>
</dbReference>
<dbReference type="AlphaFoldDB" id="A0A6J7FLU4"/>
<evidence type="ECO:0000256" key="1">
    <source>
        <dbReference type="SAM" id="Coils"/>
    </source>
</evidence>